<dbReference type="RefSeq" id="XP_044656492.1">
    <property type="nucleotide sequence ID" value="XM_044800557.1"/>
</dbReference>
<proteinExistence type="predicted"/>
<dbReference type="GeneID" id="68290861"/>
<reference evidence="1 2" key="1">
    <citation type="submission" date="2021-01" db="EMBL/GenBank/DDBJ databases">
        <title>Cercospora kikuchii MAFF 305040 whole genome shotgun sequence.</title>
        <authorList>
            <person name="Kashiwa T."/>
            <person name="Suzuki T."/>
        </authorList>
    </citation>
    <scope>NUCLEOTIDE SEQUENCE [LARGE SCALE GENOMIC DNA]</scope>
    <source>
        <strain evidence="1 2">MAFF 305040</strain>
    </source>
</reference>
<dbReference type="Proteomes" id="UP000825890">
    <property type="component" value="Unassembled WGS sequence"/>
</dbReference>
<name>A0A9P3CKA0_9PEZI</name>
<dbReference type="OrthoDB" id="3622581at2759"/>
<evidence type="ECO:0000313" key="2">
    <source>
        <dbReference type="Proteomes" id="UP000825890"/>
    </source>
</evidence>
<sequence length="277" mass="31913">MLDFNCLERHADASAKINDRRRAYSAMELTELCTDFIQAPYDKWDADRKQALSDLKEWYTAWDDMCEDWGQHVPEGTDMMKAISLISKIFFDGRLNHVQFKWETLVQELVNGKPKGDIIYATTSIPDEDDNSDENRPKIRQDARIRNHTDPSYDHRAAIFDTLLHECVHAYLGTYACGSETCECESKTTRDVGKTGHGPTFFLITTHIAALFEEDAIDWRFPKPPMSLDYSLEQENRESGNVLRNEDIEKCAPSFQEHLRGIMRGQLTAREHSPDSE</sequence>
<dbReference type="EMBL" id="BOLY01000003">
    <property type="protein sequence ID" value="GIZ42005.1"/>
    <property type="molecule type" value="Genomic_DNA"/>
</dbReference>
<comment type="caution">
    <text evidence="1">The sequence shown here is derived from an EMBL/GenBank/DDBJ whole genome shotgun (WGS) entry which is preliminary data.</text>
</comment>
<evidence type="ECO:0000313" key="1">
    <source>
        <dbReference type="EMBL" id="GIZ42005.1"/>
    </source>
</evidence>
<organism evidence="1 2">
    <name type="scientific">Cercospora kikuchii</name>
    <dbReference type="NCBI Taxonomy" id="84275"/>
    <lineage>
        <taxon>Eukaryota</taxon>
        <taxon>Fungi</taxon>
        <taxon>Dikarya</taxon>
        <taxon>Ascomycota</taxon>
        <taxon>Pezizomycotina</taxon>
        <taxon>Dothideomycetes</taxon>
        <taxon>Dothideomycetidae</taxon>
        <taxon>Mycosphaerellales</taxon>
        <taxon>Mycosphaerellaceae</taxon>
        <taxon>Cercospora</taxon>
    </lineage>
</organism>
<keyword evidence="2" id="KW-1185">Reference proteome</keyword>
<accession>A0A9P3CKA0</accession>
<protein>
    <submittedName>
        <fullName evidence="1">Uncharacterized protein</fullName>
    </submittedName>
</protein>
<dbReference type="AlphaFoldDB" id="A0A9P3CKA0"/>
<gene>
    <name evidence="1" type="ORF">CKM354_000528600</name>
</gene>